<evidence type="ECO:0000313" key="1">
    <source>
        <dbReference type="EMBL" id="KAG9236514.1"/>
    </source>
</evidence>
<protein>
    <submittedName>
        <fullName evidence="1">Uncharacterized protein</fullName>
    </submittedName>
</protein>
<proteinExistence type="predicted"/>
<dbReference type="AlphaFoldDB" id="A0A9P7YMQ4"/>
<dbReference type="OrthoDB" id="2394218at2759"/>
<gene>
    <name evidence="1" type="ORF">BJ875DRAFT_456114</name>
</gene>
<comment type="caution">
    <text evidence="1">The sequence shown here is derived from an EMBL/GenBank/DDBJ whole genome shotgun (WGS) entry which is preliminary data.</text>
</comment>
<dbReference type="EMBL" id="MU251405">
    <property type="protein sequence ID" value="KAG9236514.1"/>
    <property type="molecule type" value="Genomic_DNA"/>
</dbReference>
<organism evidence="1 2">
    <name type="scientific">Amylocarpus encephaloides</name>
    <dbReference type="NCBI Taxonomy" id="45428"/>
    <lineage>
        <taxon>Eukaryota</taxon>
        <taxon>Fungi</taxon>
        <taxon>Dikarya</taxon>
        <taxon>Ascomycota</taxon>
        <taxon>Pezizomycotina</taxon>
        <taxon>Leotiomycetes</taxon>
        <taxon>Helotiales</taxon>
        <taxon>Helotiales incertae sedis</taxon>
        <taxon>Amylocarpus</taxon>
    </lineage>
</organism>
<keyword evidence="2" id="KW-1185">Reference proteome</keyword>
<accession>A0A9P7YMQ4</accession>
<dbReference type="Proteomes" id="UP000824998">
    <property type="component" value="Unassembled WGS sequence"/>
</dbReference>
<name>A0A9P7YMQ4_9HELO</name>
<reference evidence="1" key="1">
    <citation type="journal article" date="2021" name="IMA Fungus">
        <title>Genomic characterization of three marine fungi, including Emericellopsis atlantica sp. nov. with signatures of a generalist lifestyle and marine biomass degradation.</title>
        <authorList>
            <person name="Hagestad O.C."/>
            <person name="Hou L."/>
            <person name="Andersen J.H."/>
            <person name="Hansen E.H."/>
            <person name="Altermark B."/>
            <person name="Li C."/>
            <person name="Kuhnert E."/>
            <person name="Cox R.J."/>
            <person name="Crous P.W."/>
            <person name="Spatafora J.W."/>
            <person name="Lail K."/>
            <person name="Amirebrahimi M."/>
            <person name="Lipzen A."/>
            <person name="Pangilinan J."/>
            <person name="Andreopoulos W."/>
            <person name="Hayes R.D."/>
            <person name="Ng V."/>
            <person name="Grigoriev I.V."/>
            <person name="Jackson S.A."/>
            <person name="Sutton T.D.S."/>
            <person name="Dobson A.D.W."/>
            <person name="Rama T."/>
        </authorList>
    </citation>
    <scope>NUCLEOTIDE SEQUENCE</scope>
    <source>
        <strain evidence="1">TRa018bII</strain>
    </source>
</reference>
<evidence type="ECO:0000313" key="2">
    <source>
        <dbReference type="Proteomes" id="UP000824998"/>
    </source>
</evidence>
<sequence>MASRDQKMCPFVEKGASQRDPRLLALFLPTNDRYIDDQLSSITTQEQWRVNVVDWSFTVPGSWAVSTTMPKKSPLEDIFKLYPSPGLGQCAASYGTSIFEKDMILITRQTVSNLFANFLEEIEKSISCAQEKLEYHEIKVDVVGLCGGGSLASSCIQPMINRISTAGKADISVVDPQKLTFQAHFATVLGNCIIWDQDEESEQARNTIFGIEKDGYIYWKLAEQTAMQAGSEYPIGWTVWFDFSTRSTSQIDHHLLAISKTSEALPTTFWMATHFSGFRSWKIQTTLSEPGILGLQSKRSCQICCPVVQYQKVVISCQDRVRKGS</sequence>